<comment type="caution">
    <text evidence="2">The sequence shown here is derived from an EMBL/GenBank/DDBJ whole genome shotgun (WGS) entry which is preliminary data.</text>
</comment>
<feature type="compositionally biased region" description="Polar residues" evidence="1">
    <location>
        <begin position="58"/>
        <end position="67"/>
    </location>
</feature>
<dbReference type="AlphaFoldDB" id="A0AAV7WZ44"/>
<evidence type="ECO:0000313" key="2">
    <source>
        <dbReference type="EMBL" id="KAJ1218156.1"/>
    </source>
</evidence>
<name>A0AAV7WZ44_PLEWA</name>
<protein>
    <submittedName>
        <fullName evidence="2">Uncharacterized protein</fullName>
    </submittedName>
</protein>
<sequence>MGPFKEHRTVGRPDRQKKAGREDAKPPGMQVRGEKRTRSSEHGRWNVRGRNAARSPREPTTPQIRAE</sequence>
<feature type="compositionally biased region" description="Basic and acidic residues" evidence="1">
    <location>
        <begin position="1"/>
        <end position="25"/>
    </location>
</feature>
<proteinExistence type="predicted"/>
<reference evidence="2" key="1">
    <citation type="journal article" date="2022" name="bioRxiv">
        <title>Sequencing and chromosome-scale assembly of the giantPleurodeles waltlgenome.</title>
        <authorList>
            <person name="Brown T."/>
            <person name="Elewa A."/>
            <person name="Iarovenko S."/>
            <person name="Subramanian E."/>
            <person name="Araus A.J."/>
            <person name="Petzold A."/>
            <person name="Susuki M."/>
            <person name="Suzuki K.-i.T."/>
            <person name="Hayashi T."/>
            <person name="Toyoda A."/>
            <person name="Oliveira C."/>
            <person name="Osipova E."/>
            <person name="Leigh N.D."/>
            <person name="Simon A."/>
            <person name="Yun M.H."/>
        </authorList>
    </citation>
    <scope>NUCLEOTIDE SEQUENCE</scope>
    <source>
        <strain evidence="2">20211129_DDA</strain>
        <tissue evidence="2">Liver</tissue>
    </source>
</reference>
<gene>
    <name evidence="2" type="ORF">NDU88_005739</name>
</gene>
<evidence type="ECO:0000256" key="1">
    <source>
        <dbReference type="SAM" id="MobiDB-lite"/>
    </source>
</evidence>
<keyword evidence="3" id="KW-1185">Reference proteome</keyword>
<dbReference type="Proteomes" id="UP001066276">
    <property type="component" value="Chromosome 1_1"/>
</dbReference>
<feature type="region of interest" description="Disordered" evidence="1">
    <location>
        <begin position="1"/>
        <end position="67"/>
    </location>
</feature>
<feature type="compositionally biased region" description="Basic and acidic residues" evidence="1">
    <location>
        <begin position="32"/>
        <end position="44"/>
    </location>
</feature>
<evidence type="ECO:0000313" key="3">
    <source>
        <dbReference type="Proteomes" id="UP001066276"/>
    </source>
</evidence>
<organism evidence="2 3">
    <name type="scientific">Pleurodeles waltl</name>
    <name type="common">Iberian ribbed newt</name>
    <dbReference type="NCBI Taxonomy" id="8319"/>
    <lineage>
        <taxon>Eukaryota</taxon>
        <taxon>Metazoa</taxon>
        <taxon>Chordata</taxon>
        <taxon>Craniata</taxon>
        <taxon>Vertebrata</taxon>
        <taxon>Euteleostomi</taxon>
        <taxon>Amphibia</taxon>
        <taxon>Batrachia</taxon>
        <taxon>Caudata</taxon>
        <taxon>Salamandroidea</taxon>
        <taxon>Salamandridae</taxon>
        <taxon>Pleurodelinae</taxon>
        <taxon>Pleurodeles</taxon>
    </lineage>
</organism>
<accession>A0AAV7WZ44</accession>
<dbReference type="EMBL" id="JANPWB010000001">
    <property type="protein sequence ID" value="KAJ1218156.1"/>
    <property type="molecule type" value="Genomic_DNA"/>
</dbReference>